<dbReference type="GO" id="GO:0046872">
    <property type="term" value="F:metal ion binding"/>
    <property type="evidence" value="ECO:0007669"/>
    <property type="project" value="UniProtKB-KW"/>
</dbReference>
<evidence type="ECO:0000313" key="13">
    <source>
        <dbReference type="EMBL" id="STZ03265.1"/>
    </source>
</evidence>
<evidence type="ECO:0000256" key="2">
    <source>
        <dbReference type="ARBA" id="ARBA00007639"/>
    </source>
</evidence>
<evidence type="ECO:0000256" key="3">
    <source>
        <dbReference type="ARBA" id="ARBA00022448"/>
    </source>
</evidence>
<evidence type="ECO:0000256" key="1">
    <source>
        <dbReference type="ARBA" id="ARBA00004418"/>
    </source>
</evidence>
<evidence type="ECO:0000259" key="12">
    <source>
        <dbReference type="Pfam" id="PF13407"/>
    </source>
</evidence>
<dbReference type="AlphaFoldDB" id="A0A378QQV8"/>
<dbReference type="SUPFAM" id="SSF53822">
    <property type="entry name" value="Periplasmic binding protein-like I"/>
    <property type="match status" value="1"/>
</dbReference>
<dbReference type="InterPro" id="IPR044085">
    <property type="entry name" value="MglB-like_PBP1"/>
</dbReference>
<dbReference type="Proteomes" id="UP000254618">
    <property type="component" value="Unassembled WGS sequence"/>
</dbReference>
<evidence type="ECO:0000256" key="9">
    <source>
        <dbReference type="ARBA" id="ARBA00034323"/>
    </source>
</evidence>
<feature type="domain" description="Periplasmic binding protein" evidence="12">
    <location>
        <begin position="35"/>
        <end position="305"/>
    </location>
</feature>
<dbReference type="InterPro" id="IPR028082">
    <property type="entry name" value="Peripla_BP_I"/>
</dbReference>
<dbReference type="PANTHER" id="PTHR30036:SF2">
    <property type="entry name" value="D-GALACTOSE_METHYL-GALACTOSIDE BINDING PERIPLASMIC PROTEIN MGLB"/>
    <property type="match status" value="1"/>
</dbReference>
<feature type="chain" id="PRO_5016788100" description="D-galactose/methyl-galactoside binding periplasmic protein MglB" evidence="11">
    <location>
        <begin position="24"/>
        <end position="330"/>
    </location>
</feature>
<dbReference type="GO" id="GO:0030288">
    <property type="term" value="C:outer membrane-bounded periplasmic space"/>
    <property type="evidence" value="ECO:0007669"/>
    <property type="project" value="TreeGrafter"/>
</dbReference>
<accession>A0A378QQV8</accession>
<name>A0A378QQV8_9GAMM</name>
<proteinExistence type="inferred from homology"/>
<organism evidence="13 14">
    <name type="scientific">Moraxella equi</name>
    <dbReference type="NCBI Taxonomy" id="60442"/>
    <lineage>
        <taxon>Bacteria</taxon>
        <taxon>Pseudomonadati</taxon>
        <taxon>Pseudomonadota</taxon>
        <taxon>Gammaproteobacteria</taxon>
        <taxon>Moraxellales</taxon>
        <taxon>Moraxellaceae</taxon>
        <taxon>Moraxella</taxon>
    </lineage>
</organism>
<keyword evidence="4" id="KW-0762">Sugar transport</keyword>
<evidence type="ECO:0000256" key="4">
    <source>
        <dbReference type="ARBA" id="ARBA00022597"/>
    </source>
</evidence>
<dbReference type="PANTHER" id="PTHR30036">
    <property type="entry name" value="D-XYLOSE-BINDING PERIPLASMIC PROTEIN"/>
    <property type="match status" value="1"/>
</dbReference>
<dbReference type="Gene3D" id="3.40.50.2300">
    <property type="match status" value="2"/>
</dbReference>
<dbReference type="InterPro" id="IPR025997">
    <property type="entry name" value="SBP_2_dom"/>
</dbReference>
<evidence type="ECO:0000256" key="7">
    <source>
        <dbReference type="ARBA" id="ARBA00022764"/>
    </source>
</evidence>
<evidence type="ECO:0000256" key="6">
    <source>
        <dbReference type="ARBA" id="ARBA00022729"/>
    </source>
</evidence>
<protein>
    <recommendedName>
        <fullName evidence="10">D-galactose/methyl-galactoside binding periplasmic protein MglB</fullName>
    </recommendedName>
</protein>
<dbReference type="GO" id="GO:0055085">
    <property type="term" value="P:transmembrane transport"/>
    <property type="evidence" value="ECO:0007669"/>
    <property type="project" value="UniProtKB-ARBA"/>
</dbReference>
<keyword evidence="6 11" id="KW-0732">Signal</keyword>
<comment type="subunit">
    <text evidence="9">The ABC transporter complex is composed of one ATP-binding protein (MglA), two transmembrane proteins (MglC) and a solute-binding protein (MglB).</text>
</comment>
<keyword evidence="8" id="KW-0106">Calcium</keyword>
<feature type="signal peptide" evidence="11">
    <location>
        <begin position="1"/>
        <end position="23"/>
    </location>
</feature>
<dbReference type="PROSITE" id="PS51257">
    <property type="entry name" value="PROKAR_LIPOPROTEIN"/>
    <property type="match status" value="1"/>
</dbReference>
<evidence type="ECO:0000313" key="14">
    <source>
        <dbReference type="Proteomes" id="UP000254618"/>
    </source>
</evidence>
<dbReference type="Pfam" id="PF13407">
    <property type="entry name" value="Peripla_BP_4"/>
    <property type="match status" value="1"/>
</dbReference>
<dbReference type="RefSeq" id="WP_228144833.1">
    <property type="nucleotide sequence ID" value="NZ_MXAP01000019.1"/>
</dbReference>
<dbReference type="InterPro" id="IPR050555">
    <property type="entry name" value="Bact_Solute-Bind_Prot2"/>
</dbReference>
<sequence length="330" mass="36209">MKLTYLWLLTSAVLLGACSNSMDQVQMSDYPQSTVGLTISNTQNTFFKAFYDAYETEVAAQSSVTAFLDNANNDQEAQNQQIETMISKGAKALVVNLVDVNQGEVVIQRYCDKVSLVFFNRSPGDKALAKCQNAYFVDGDATQAGILQGLKVLDLWKKNPSWDKNQDGKIQFAMLEGLVGHAGAQARTKWSMSTMENYPTLGVPTELVFHEHAMFNKDVAKGVVGQWILNPEFARVEVVLANNDAMALGAAEALSEKQINVPLFGIDATSEALEAVKSGRMTATVLNDAKNQAKVALRLASNLAAETDPLNGIDYRMEHRIIQVPYQEVQ</sequence>
<keyword evidence="3" id="KW-0813">Transport</keyword>
<evidence type="ECO:0000256" key="8">
    <source>
        <dbReference type="ARBA" id="ARBA00022837"/>
    </source>
</evidence>
<evidence type="ECO:0000256" key="11">
    <source>
        <dbReference type="SAM" id="SignalP"/>
    </source>
</evidence>
<gene>
    <name evidence="13" type="primary">mglB</name>
    <name evidence="13" type="ORF">NCTC11012_01506</name>
</gene>
<reference evidence="13 14" key="1">
    <citation type="submission" date="2018-06" db="EMBL/GenBank/DDBJ databases">
        <authorList>
            <consortium name="Pathogen Informatics"/>
            <person name="Doyle S."/>
        </authorList>
    </citation>
    <scope>NUCLEOTIDE SEQUENCE [LARGE SCALE GENOMIC DNA]</scope>
    <source>
        <strain evidence="13 14">NCTC11012</strain>
    </source>
</reference>
<evidence type="ECO:0000256" key="10">
    <source>
        <dbReference type="ARBA" id="ARBA00034344"/>
    </source>
</evidence>
<dbReference type="EMBL" id="UGQF01000001">
    <property type="protein sequence ID" value="STZ03265.1"/>
    <property type="molecule type" value="Genomic_DNA"/>
</dbReference>
<comment type="similarity">
    <text evidence="2">Belongs to the bacterial solute-binding protein 2 family.</text>
</comment>
<dbReference type="CDD" id="cd01539">
    <property type="entry name" value="PBP1_GGBP"/>
    <property type="match status" value="1"/>
</dbReference>
<keyword evidence="5" id="KW-0479">Metal-binding</keyword>
<dbReference type="GO" id="GO:0030246">
    <property type="term" value="F:carbohydrate binding"/>
    <property type="evidence" value="ECO:0007669"/>
    <property type="project" value="InterPro"/>
</dbReference>
<evidence type="ECO:0000256" key="5">
    <source>
        <dbReference type="ARBA" id="ARBA00022723"/>
    </source>
</evidence>
<comment type="subcellular location">
    <subcellularLocation>
        <location evidence="1">Periplasm</location>
    </subcellularLocation>
</comment>
<keyword evidence="7" id="KW-0574">Periplasm</keyword>